<proteinExistence type="predicted"/>
<sequence length="53" mass="6016">MALLVDKIIELRVHSISSEAITQACHRHDCAPDFLRRIGSCKTRGKRRNTPLT</sequence>
<reference evidence="1 2" key="1">
    <citation type="submission" date="2018-11" db="EMBL/GenBank/DDBJ databases">
        <title>Microbial catabolism of amino acid.</title>
        <authorList>
            <person name="Hibi M."/>
            <person name="Ogawa J."/>
        </authorList>
    </citation>
    <scope>NUCLEOTIDE SEQUENCE [LARGE SCALE GENOMIC DNA]</scope>
    <source>
        <strain evidence="1 2">C31-06</strain>
    </source>
</reference>
<dbReference type="Proteomes" id="UP000287519">
    <property type="component" value="Unassembled WGS sequence"/>
</dbReference>
<dbReference type="AlphaFoldDB" id="A0A402C386"/>
<protein>
    <submittedName>
        <fullName evidence="1">Uncharacterized protein</fullName>
    </submittedName>
</protein>
<name>A0A402C386_RHOWR</name>
<evidence type="ECO:0000313" key="1">
    <source>
        <dbReference type="EMBL" id="GCE38051.1"/>
    </source>
</evidence>
<keyword evidence="2" id="KW-1185">Reference proteome</keyword>
<gene>
    <name evidence="1" type="ORF">Rhow_000990</name>
</gene>
<accession>A0A402C386</accession>
<evidence type="ECO:0000313" key="2">
    <source>
        <dbReference type="Proteomes" id="UP000287519"/>
    </source>
</evidence>
<dbReference type="EMBL" id="BHYM01000014">
    <property type="protein sequence ID" value="GCE38051.1"/>
    <property type="molecule type" value="Genomic_DNA"/>
</dbReference>
<comment type="caution">
    <text evidence="1">The sequence shown here is derived from an EMBL/GenBank/DDBJ whole genome shotgun (WGS) entry which is preliminary data.</text>
</comment>
<organism evidence="1 2">
    <name type="scientific">Rhodococcus wratislaviensis</name>
    <name type="common">Tsukamurella wratislaviensis</name>
    <dbReference type="NCBI Taxonomy" id="44752"/>
    <lineage>
        <taxon>Bacteria</taxon>
        <taxon>Bacillati</taxon>
        <taxon>Actinomycetota</taxon>
        <taxon>Actinomycetes</taxon>
        <taxon>Mycobacteriales</taxon>
        <taxon>Nocardiaceae</taxon>
        <taxon>Rhodococcus</taxon>
    </lineage>
</organism>